<keyword evidence="1" id="KW-1133">Transmembrane helix</keyword>
<proteinExistence type="predicted"/>
<name>A0A2M3ZU50_9DIPT</name>
<keyword evidence="1" id="KW-0812">Transmembrane</keyword>
<organism evidence="2">
    <name type="scientific">Anopheles braziliensis</name>
    <dbReference type="NCBI Taxonomy" id="58242"/>
    <lineage>
        <taxon>Eukaryota</taxon>
        <taxon>Metazoa</taxon>
        <taxon>Ecdysozoa</taxon>
        <taxon>Arthropoda</taxon>
        <taxon>Hexapoda</taxon>
        <taxon>Insecta</taxon>
        <taxon>Pterygota</taxon>
        <taxon>Neoptera</taxon>
        <taxon>Endopterygota</taxon>
        <taxon>Diptera</taxon>
        <taxon>Nematocera</taxon>
        <taxon>Culicoidea</taxon>
        <taxon>Culicidae</taxon>
        <taxon>Anophelinae</taxon>
        <taxon>Anopheles</taxon>
    </lineage>
</organism>
<evidence type="ECO:0000313" key="2">
    <source>
        <dbReference type="EMBL" id="MBW32061.1"/>
    </source>
</evidence>
<reference evidence="2" key="1">
    <citation type="submission" date="2018-01" db="EMBL/GenBank/DDBJ databases">
        <title>An insight into the sialome of Amazonian anophelines.</title>
        <authorList>
            <person name="Ribeiro J.M."/>
            <person name="Scarpassa V."/>
            <person name="Calvo E."/>
        </authorList>
    </citation>
    <scope>NUCLEOTIDE SEQUENCE</scope>
    <source>
        <tissue evidence="2">Salivary glands</tissue>
    </source>
</reference>
<sequence length="102" mass="10489">MMVFFDGLRLLFVVDSVGCFFVEELLAGSCVPVTGTLPLLPRRSCTGRLVAAGGLVVVDGVLGCSFAVEGAGGGVVLRLVAAVFVGCSVVSIVIRWRCLVAA</sequence>
<feature type="transmembrane region" description="Helical" evidence="1">
    <location>
        <begin position="74"/>
        <end position="94"/>
    </location>
</feature>
<accession>A0A2M3ZU50</accession>
<evidence type="ECO:0000256" key="1">
    <source>
        <dbReference type="SAM" id="Phobius"/>
    </source>
</evidence>
<dbReference type="EMBL" id="GGFM01011310">
    <property type="protein sequence ID" value="MBW32061.1"/>
    <property type="molecule type" value="Transcribed_RNA"/>
</dbReference>
<protein>
    <submittedName>
        <fullName evidence="2">Putative secreted peptide</fullName>
    </submittedName>
</protein>
<keyword evidence="1" id="KW-0472">Membrane</keyword>
<dbReference type="AlphaFoldDB" id="A0A2M3ZU50"/>
<feature type="transmembrane region" description="Helical" evidence="1">
    <location>
        <begin position="49"/>
        <end position="68"/>
    </location>
</feature>